<sequence length="102" mass="11429">MVHRRGGGRAGEGGGGCLIILVSVTAEGKKKKNKKKKKETNRERERRTWTELNCEIHQILSGKTSFEEIRQPSRRGPLGSRTVQHAPHSPDALFGKLLEKIM</sequence>
<evidence type="ECO:0000256" key="1">
    <source>
        <dbReference type="SAM" id="MobiDB-lite"/>
    </source>
</evidence>
<organism evidence="2 3">
    <name type="scientific">Prorocentrum cordatum</name>
    <dbReference type="NCBI Taxonomy" id="2364126"/>
    <lineage>
        <taxon>Eukaryota</taxon>
        <taxon>Sar</taxon>
        <taxon>Alveolata</taxon>
        <taxon>Dinophyceae</taxon>
        <taxon>Prorocentrales</taxon>
        <taxon>Prorocentraceae</taxon>
        <taxon>Prorocentrum</taxon>
    </lineage>
</organism>
<feature type="region of interest" description="Disordered" evidence="1">
    <location>
        <begin position="27"/>
        <end position="46"/>
    </location>
</feature>
<evidence type="ECO:0000313" key="2">
    <source>
        <dbReference type="EMBL" id="CAK0885961.1"/>
    </source>
</evidence>
<reference evidence="2" key="1">
    <citation type="submission" date="2023-10" db="EMBL/GenBank/DDBJ databases">
        <authorList>
            <person name="Chen Y."/>
            <person name="Shah S."/>
            <person name="Dougan E. K."/>
            <person name="Thang M."/>
            <person name="Chan C."/>
        </authorList>
    </citation>
    <scope>NUCLEOTIDE SEQUENCE [LARGE SCALE GENOMIC DNA]</scope>
</reference>
<dbReference type="Proteomes" id="UP001189429">
    <property type="component" value="Unassembled WGS sequence"/>
</dbReference>
<evidence type="ECO:0000313" key="3">
    <source>
        <dbReference type="Proteomes" id="UP001189429"/>
    </source>
</evidence>
<gene>
    <name evidence="2" type="ORF">PCOR1329_LOCUS67430</name>
</gene>
<protein>
    <submittedName>
        <fullName evidence="2">Uncharacterized protein</fullName>
    </submittedName>
</protein>
<accession>A0ABN9WL91</accession>
<comment type="caution">
    <text evidence="2">The sequence shown here is derived from an EMBL/GenBank/DDBJ whole genome shotgun (WGS) entry which is preliminary data.</text>
</comment>
<feature type="compositionally biased region" description="Basic residues" evidence="1">
    <location>
        <begin position="29"/>
        <end position="39"/>
    </location>
</feature>
<keyword evidence="3" id="KW-1185">Reference proteome</keyword>
<proteinExistence type="predicted"/>
<name>A0ABN9WL91_9DINO</name>
<dbReference type="EMBL" id="CAUYUJ010018738">
    <property type="protein sequence ID" value="CAK0885961.1"/>
    <property type="molecule type" value="Genomic_DNA"/>
</dbReference>